<dbReference type="PANTHER" id="PTHR43537">
    <property type="entry name" value="TRANSCRIPTIONAL REGULATOR, GNTR FAMILY"/>
    <property type="match status" value="1"/>
</dbReference>
<evidence type="ECO:0000256" key="1">
    <source>
        <dbReference type="ARBA" id="ARBA00023015"/>
    </source>
</evidence>
<dbReference type="GO" id="GO:0003700">
    <property type="term" value="F:DNA-binding transcription factor activity"/>
    <property type="evidence" value="ECO:0007669"/>
    <property type="project" value="InterPro"/>
</dbReference>
<protein>
    <submittedName>
        <fullName evidence="5">FadR family transcriptional regulator</fullName>
    </submittedName>
</protein>
<dbReference type="Gene3D" id="1.20.120.530">
    <property type="entry name" value="GntR ligand-binding domain-like"/>
    <property type="match status" value="1"/>
</dbReference>
<evidence type="ECO:0000256" key="2">
    <source>
        <dbReference type="ARBA" id="ARBA00023125"/>
    </source>
</evidence>
<dbReference type="SMART" id="SM00895">
    <property type="entry name" value="FCD"/>
    <property type="match status" value="1"/>
</dbReference>
<dbReference type="CDD" id="cd07377">
    <property type="entry name" value="WHTH_GntR"/>
    <property type="match status" value="1"/>
</dbReference>
<sequence>MIKKPNRLTLVEQVALQMEELIERGHWKIGVKIPSEKELMQTFDVSRNTLREAIRALVHAGLLKSKQGKGTIVQSTSVLSVALNKHMEKSGLLDTLEVRLALEQKAAALAAKRRTEDELDELEKCIDLGVEALNKDNMDQFIQADISFHKTILIMADNRLLYDLYDYMTDSIYESISNILSVDSLASNETRIHKELLEAIRNQDSRKAEAYVNEYITTLKHRVKQLEEEKDV</sequence>
<dbReference type="OrthoDB" id="9782299at2"/>
<keyword evidence="3" id="KW-0804">Transcription</keyword>
<dbReference type="Gene3D" id="1.10.10.10">
    <property type="entry name" value="Winged helix-like DNA-binding domain superfamily/Winged helix DNA-binding domain"/>
    <property type="match status" value="1"/>
</dbReference>
<dbReference type="PROSITE" id="PS50949">
    <property type="entry name" value="HTH_GNTR"/>
    <property type="match status" value="1"/>
</dbReference>
<reference evidence="5 6" key="1">
    <citation type="submission" date="2019-06" db="EMBL/GenBank/DDBJ databases">
        <title>Cerasibacillus sp. nov., isolated from maize field.</title>
        <authorList>
            <person name="Lin S.-Y."/>
            <person name="Tsai C.-F."/>
            <person name="Young C.-C."/>
        </authorList>
    </citation>
    <scope>NUCLEOTIDE SEQUENCE [LARGE SCALE GENOMIC DNA]</scope>
    <source>
        <strain evidence="5 6">CC-CFT480</strain>
    </source>
</reference>
<dbReference type="PRINTS" id="PR00035">
    <property type="entry name" value="HTHGNTR"/>
</dbReference>
<dbReference type="InterPro" id="IPR008920">
    <property type="entry name" value="TF_FadR/GntR_C"/>
</dbReference>
<dbReference type="RefSeq" id="WP_147666791.1">
    <property type="nucleotide sequence ID" value="NZ_VDUW01000004.1"/>
</dbReference>
<keyword evidence="6" id="KW-1185">Reference proteome</keyword>
<dbReference type="Proteomes" id="UP000321574">
    <property type="component" value="Unassembled WGS sequence"/>
</dbReference>
<keyword evidence="1" id="KW-0805">Transcription regulation</keyword>
<keyword evidence="2" id="KW-0238">DNA-binding</keyword>
<name>A0A5C8NV10_9BACI</name>
<feature type="domain" description="HTH gntR-type" evidence="4">
    <location>
        <begin position="8"/>
        <end position="76"/>
    </location>
</feature>
<dbReference type="InterPro" id="IPR036388">
    <property type="entry name" value="WH-like_DNA-bd_sf"/>
</dbReference>
<comment type="caution">
    <text evidence="5">The sequence shown here is derived from an EMBL/GenBank/DDBJ whole genome shotgun (WGS) entry which is preliminary data.</text>
</comment>
<dbReference type="Pfam" id="PF07729">
    <property type="entry name" value="FCD"/>
    <property type="match status" value="1"/>
</dbReference>
<dbReference type="InterPro" id="IPR011711">
    <property type="entry name" value="GntR_C"/>
</dbReference>
<dbReference type="InterPro" id="IPR036390">
    <property type="entry name" value="WH_DNA-bd_sf"/>
</dbReference>
<gene>
    <name evidence="5" type="ORF">FHP05_07775</name>
</gene>
<organism evidence="5 6">
    <name type="scientific">Cerasibacillus terrae</name>
    <dbReference type="NCBI Taxonomy" id="2498845"/>
    <lineage>
        <taxon>Bacteria</taxon>
        <taxon>Bacillati</taxon>
        <taxon>Bacillota</taxon>
        <taxon>Bacilli</taxon>
        <taxon>Bacillales</taxon>
        <taxon>Bacillaceae</taxon>
        <taxon>Cerasibacillus</taxon>
    </lineage>
</organism>
<accession>A0A5C8NV10</accession>
<dbReference type="PANTHER" id="PTHR43537:SF47">
    <property type="entry name" value="REGULATORY PROTEIN GNTR HTH"/>
    <property type="match status" value="1"/>
</dbReference>
<dbReference type="EMBL" id="VDUW01000004">
    <property type="protein sequence ID" value="TXL65029.1"/>
    <property type="molecule type" value="Genomic_DNA"/>
</dbReference>
<evidence type="ECO:0000313" key="5">
    <source>
        <dbReference type="EMBL" id="TXL65029.1"/>
    </source>
</evidence>
<dbReference type="SUPFAM" id="SSF46785">
    <property type="entry name" value="Winged helix' DNA-binding domain"/>
    <property type="match status" value="1"/>
</dbReference>
<dbReference type="GO" id="GO:0003677">
    <property type="term" value="F:DNA binding"/>
    <property type="evidence" value="ECO:0007669"/>
    <property type="project" value="UniProtKB-KW"/>
</dbReference>
<evidence type="ECO:0000313" key="6">
    <source>
        <dbReference type="Proteomes" id="UP000321574"/>
    </source>
</evidence>
<evidence type="ECO:0000256" key="3">
    <source>
        <dbReference type="ARBA" id="ARBA00023163"/>
    </source>
</evidence>
<dbReference type="InterPro" id="IPR000524">
    <property type="entry name" value="Tscrpt_reg_HTH_GntR"/>
</dbReference>
<dbReference type="Pfam" id="PF00392">
    <property type="entry name" value="GntR"/>
    <property type="match status" value="1"/>
</dbReference>
<evidence type="ECO:0000259" key="4">
    <source>
        <dbReference type="PROSITE" id="PS50949"/>
    </source>
</evidence>
<proteinExistence type="predicted"/>
<dbReference type="SUPFAM" id="SSF48008">
    <property type="entry name" value="GntR ligand-binding domain-like"/>
    <property type="match status" value="1"/>
</dbReference>
<dbReference type="SMART" id="SM00345">
    <property type="entry name" value="HTH_GNTR"/>
    <property type="match status" value="1"/>
</dbReference>
<dbReference type="AlphaFoldDB" id="A0A5C8NV10"/>